<comment type="caution">
    <text evidence="9">The sequence shown here is derived from an EMBL/GenBank/DDBJ whole genome shotgun (WGS) entry which is preliminary data.</text>
</comment>
<evidence type="ECO:0000256" key="3">
    <source>
        <dbReference type="ARBA" id="ARBA00022763"/>
    </source>
</evidence>
<dbReference type="Pfam" id="PF02586">
    <property type="entry name" value="SRAP"/>
    <property type="match status" value="1"/>
</dbReference>
<reference evidence="9 10" key="1">
    <citation type="submission" date="2020-07" db="EMBL/GenBank/DDBJ databases">
        <title>isolation of Luteimonas sp. SJ-16.</title>
        <authorList>
            <person name="Huang X.-X."/>
            <person name="Xu L."/>
            <person name="Sun J.-Q."/>
        </authorList>
    </citation>
    <scope>NUCLEOTIDE SEQUENCE [LARGE SCALE GENOMIC DNA]</scope>
    <source>
        <strain evidence="9 10">SJ-16</strain>
    </source>
</reference>
<dbReference type="EC" id="3.4.-.-" evidence="8"/>
<dbReference type="InterPro" id="IPR036590">
    <property type="entry name" value="SRAP-like"/>
</dbReference>
<dbReference type="Gene3D" id="3.90.1680.10">
    <property type="entry name" value="SOS response associated peptidase-like"/>
    <property type="match status" value="1"/>
</dbReference>
<dbReference type="InterPro" id="IPR003738">
    <property type="entry name" value="SRAP"/>
</dbReference>
<keyword evidence="2 8" id="KW-0645">Protease</keyword>
<evidence type="ECO:0000256" key="7">
    <source>
        <dbReference type="ARBA" id="ARBA00023239"/>
    </source>
</evidence>
<dbReference type="PANTHER" id="PTHR13604:SF0">
    <property type="entry name" value="ABASIC SITE PROCESSING PROTEIN HMCES"/>
    <property type="match status" value="1"/>
</dbReference>
<evidence type="ECO:0000313" key="10">
    <source>
        <dbReference type="Proteomes" id="UP000589896"/>
    </source>
</evidence>
<dbReference type="SUPFAM" id="SSF143081">
    <property type="entry name" value="BB1717-like"/>
    <property type="match status" value="1"/>
</dbReference>
<dbReference type="AlphaFoldDB" id="A0A7Z0TYA2"/>
<dbReference type="PANTHER" id="PTHR13604">
    <property type="entry name" value="DC12-RELATED"/>
    <property type="match status" value="1"/>
</dbReference>
<evidence type="ECO:0000256" key="5">
    <source>
        <dbReference type="ARBA" id="ARBA00023124"/>
    </source>
</evidence>
<keyword evidence="4 8" id="KW-0378">Hydrolase</keyword>
<name>A0A7Z0TYA2_9GAMM</name>
<keyword evidence="5" id="KW-0190">Covalent protein-DNA linkage</keyword>
<dbReference type="GO" id="GO:0016829">
    <property type="term" value="F:lyase activity"/>
    <property type="evidence" value="ECO:0007669"/>
    <property type="project" value="UniProtKB-KW"/>
</dbReference>
<keyword evidence="6" id="KW-0238">DNA-binding</keyword>
<dbReference type="Proteomes" id="UP000589896">
    <property type="component" value="Unassembled WGS sequence"/>
</dbReference>
<dbReference type="GO" id="GO:0008233">
    <property type="term" value="F:peptidase activity"/>
    <property type="evidence" value="ECO:0007669"/>
    <property type="project" value="UniProtKB-KW"/>
</dbReference>
<evidence type="ECO:0000256" key="4">
    <source>
        <dbReference type="ARBA" id="ARBA00022801"/>
    </source>
</evidence>
<evidence type="ECO:0000256" key="1">
    <source>
        <dbReference type="ARBA" id="ARBA00008136"/>
    </source>
</evidence>
<keyword evidence="3" id="KW-0227">DNA damage</keyword>
<comment type="similarity">
    <text evidence="1 8">Belongs to the SOS response-associated peptidase family.</text>
</comment>
<proteinExistence type="inferred from homology"/>
<protein>
    <recommendedName>
        <fullName evidence="8">Abasic site processing protein</fullName>
        <ecNumber evidence="8">3.4.-.-</ecNumber>
    </recommendedName>
</protein>
<organism evidence="9 10">
    <name type="scientific">Luteimonas deserti</name>
    <dbReference type="NCBI Taxonomy" id="2752306"/>
    <lineage>
        <taxon>Bacteria</taxon>
        <taxon>Pseudomonadati</taxon>
        <taxon>Pseudomonadota</taxon>
        <taxon>Gammaproteobacteria</taxon>
        <taxon>Lysobacterales</taxon>
        <taxon>Lysobacteraceae</taxon>
        <taxon>Luteimonas</taxon>
    </lineage>
</organism>
<dbReference type="RefSeq" id="WP_180544387.1">
    <property type="nucleotide sequence ID" value="NZ_JACCJZ010000011.1"/>
</dbReference>
<evidence type="ECO:0000313" key="9">
    <source>
        <dbReference type="EMBL" id="NYZ62152.1"/>
    </source>
</evidence>
<evidence type="ECO:0000256" key="6">
    <source>
        <dbReference type="ARBA" id="ARBA00023125"/>
    </source>
</evidence>
<dbReference type="GO" id="GO:0006508">
    <property type="term" value="P:proteolysis"/>
    <property type="evidence" value="ECO:0007669"/>
    <property type="project" value="UniProtKB-KW"/>
</dbReference>
<dbReference type="GO" id="GO:0003697">
    <property type="term" value="F:single-stranded DNA binding"/>
    <property type="evidence" value="ECO:0007669"/>
    <property type="project" value="InterPro"/>
</dbReference>
<evidence type="ECO:0000256" key="8">
    <source>
        <dbReference type="RuleBase" id="RU364100"/>
    </source>
</evidence>
<dbReference type="GO" id="GO:0106300">
    <property type="term" value="P:protein-DNA covalent cross-linking repair"/>
    <property type="evidence" value="ECO:0007669"/>
    <property type="project" value="InterPro"/>
</dbReference>
<keyword evidence="7" id="KW-0456">Lyase</keyword>
<sequence length="242" mass="27167">MRRFVQAFTSDMMSSALSEALAASLTASPARYNIGKRRPAAVIAARDDALRVEDFDWGLVPAWSPQPETRYTTVTARLSRAPRSRIFKRPWDTRRCVVPMNGYYKWDRSAEVPQPYFIQAQDGSALFAAGLWEHWRRDQPELLSFAILTHPNPAIPAPLVPDGPIFMPATAIAPWIAGPKHAEAFLTGMPQPALETYPVSRRIRSPDVDDYTLLEPVTPLADDDRAWLDAAFDDDEELDDEA</sequence>
<accession>A0A7Z0TYA2</accession>
<dbReference type="EMBL" id="JACCJZ010000011">
    <property type="protein sequence ID" value="NYZ62152.1"/>
    <property type="molecule type" value="Genomic_DNA"/>
</dbReference>
<gene>
    <name evidence="9" type="ORF">H0E82_05150</name>
</gene>
<evidence type="ECO:0000256" key="2">
    <source>
        <dbReference type="ARBA" id="ARBA00022670"/>
    </source>
</evidence>
<keyword evidence="10" id="KW-1185">Reference proteome</keyword>